<organism evidence="12 13">
    <name type="scientific">Luteimonas chenhongjianii</name>
    <dbReference type="NCBI Taxonomy" id="2006110"/>
    <lineage>
        <taxon>Bacteria</taxon>
        <taxon>Pseudomonadati</taxon>
        <taxon>Pseudomonadota</taxon>
        <taxon>Gammaproteobacteria</taxon>
        <taxon>Lysobacterales</taxon>
        <taxon>Lysobacteraceae</taxon>
        <taxon>Luteimonas</taxon>
    </lineage>
</organism>
<dbReference type="KEGG" id="lum:CNR27_05105"/>
<evidence type="ECO:0000256" key="8">
    <source>
        <dbReference type="ARBA" id="ARBA00022989"/>
    </source>
</evidence>
<reference evidence="13" key="1">
    <citation type="submission" date="2017-09" db="EMBL/GenBank/DDBJ databases">
        <title>Luteimonas liuhanmingii sp.nov., isolated from the intestinal contents of Tibetan Plateau Pika in Yushu, Qinghai Province, China.</title>
        <authorList>
            <person name="Gui Z."/>
        </authorList>
    </citation>
    <scope>NUCLEOTIDE SEQUENCE [LARGE SCALE GENOMIC DNA]</scope>
    <source>
        <strain evidence="13">100111</strain>
    </source>
</reference>
<protein>
    <recommendedName>
        <fullName evidence="10">Type II secretion system protein K</fullName>
    </recommendedName>
</protein>
<evidence type="ECO:0000259" key="11">
    <source>
        <dbReference type="Pfam" id="PF21687"/>
    </source>
</evidence>
<evidence type="ECO:0000256" key="5">
    <source>
        <dbReference type="ARBA" id="ARBA00022519"/>
    </source>
</evidence>
<proteinExistence type="inferred from homology"/>
<dbReference type="PIRSF" id="PIRSF002786">
    <property type="entry name" value="XcpX"/>
    <property type="match status" value="1"/>
</dbReference>
<dbReference type="PANTHER" id="PTHR38831">
    <property type="entry name" value="TYPE II SECRETION SYSTEM PROTEIN K"/>
    <property type="match status" value="1"/>
</dbReference>
<keyword evidence="6" id="KW-0812">Transmembrane</keyword>
<dbReference type="OrthoDB" id="9181871at2"/>
<keyword evidence="7" id="KW-0653">Protein transport</keyword>
<evidence type="ECO:0000313" key="12">
    <source>
        <dbReference type="EMBL" id="ATD66898.1"/>
    </source>
</evidence>
<dbReference type="EMBL" id="CP023406">
    <property type="protein sequence ID" value="ATD66898.1"/>
    <property type="molecule type" value="Genomic_DNA"/>
</dbReference>
<dbReference type="GO" id="GO:0009306">
    <property type="term" value="P:protein secretion"/>
    <property type="evidence" value="ECO:0007669"/>
    <property type="project" value="InterPro"/>
</dbReference>
<dbReference type="AlphaFoldDB" id="A0A290XD28"/>
<dbReference type="InterPro" id="IPR049031">
    <property type="entry name" value="T2SSK_SAM-like_1st"/>
</dbReference>
<name>A0A290XD28_9GAMM</name>
<dbReference type="InterPro" id="IPR005628">
    <property type="entry name" value="GspK"/>
</dbReference>
<feature type="domain" description="T2SS protein K first SAM-like" evidence="11">
    <location>
        <begin position="104"/>
        <end position="193"/>
    </location>
</feature>
<sequence length="287" mass="30195">MTARRHLQRGAALLLVLWLITLLAALVGAFALTARIEQQQGRVLSRGLAADQAARAGLEYALTRLAADDPALQWQPDGRPYTWRFHDVDVTLWIVDETGKVDLNAADASLITALLQATGAEPDVAQQVSGAIVDWRDGDDLVQVTGGAEAADYRSAGRPYGAKNAPFESVAEVEQVLGTTPALFEAIAPYLTIHSRLPTPDPQFAAAPVLQAMGVDADPILAGRAAVGAQLVGALLGGGSGTYSIESQARLPEGRTARLRAVVRSGSGAIPGTAYSVLRWEEGASPR</sequence>
<dbReference type="Gene3D" id="1.10.40.60">
    <property type="entry name" value="EpsJ-like"/>
    <property type="match status" value="1"/>
</dbReference>
<dbReference type="InterPro" id="IPR038072">
    <property type="entry name" value="GspK_central_sf"/>
</dbReference>
<evidence type="ECO:0000313" key="13">
    <source>
        <dbReference type="Proteomes" id="UP000218968"/>
    </source>
</evidence>
<evidence type="ECO:0000256" key="4">
    <source>
        <dbReference type="ARBA" id="ARBA00022475"/>
    </source>
</evidence>
<dbReference type="PANTHER" id="PTHR38831:SF2">
    <property type="entry name" value="TYPE II SECRETION SYSTEM PROTEIN K"/>
    <property type="match status" value="1"/>
</dbReference>
<keyword evidence="13" id="KW-1185">Reference proteome</keyword>
<keyword evidence="3 10" id="KW-0813">Transport</keyword>
<evidence type="ECO:0000256" key="9">
    <source>
        <dbReference type="ARBA" id="ARBA00023136"/>
    </source>
</evidence>
<comment type="subcellular location">
    <subcellularLocation>
        <location evidence="1 10">Cell inner membrane</location>
    </subcellularLocation>
</comment>
<dbReference type="GO" id="GO:0005886">
    <property type="term" value="C:plasma membrane"/>
    <property type="evidence" value="ECO:0007669"/>
    <property type="project" value="UniProtKB-SubCell"/>
</dbReference>
<dbReference type="SUPFAM" id="SSF158544">
    <property type="entry name" value="GspK insert domain-like"/>
    <property type="match status" value="1"/>
</dbReference>
<evidence type="ECO:0000256" key="6">
    <source>
        <dbReference type="ARBA" id="ARBA00022692"/>
    </source>
</evidence>
<keyword evidence="8" id="KW-1133">Transmembrane helix</keyword>
<keyword evidence="5 10" id="KW-0997">Cell inner membrane</keyword>
<evidence type="ECO:0000256" key="7">
    <source>
        <dbReference type="ARBA" id="ARBA00022927"/>
    </source>
</evidence>
<keyword evidence="4 10" id="KW-1003">Cell membrane</keyword>
<evidence type="ECO:0000256" key="2">
    <source>
        <dbReference type="ARBA" id="ARBA00007246"/>
    </source>
</evidence>
<accession>A0A290XD28</accession>
<comment type="similarity">
    <text evidence="2 10">Belongs to the GSP K family.</text>
</comment>
<dbReference type="Pfam" id="PF21687">
    <property type="entry name" value="T2SSK_1st"/>
    <property type="match status" value="1"/>
</dbReference>
<evidence type="ECO:0000256" key="3">
    <source>
        <dbReference type="ARBA" id="ARBA00022448"/>
    </source>
</evidence>
<keyword evidence="9 10" id="KW-0472">Membrane</keyword>
<evidence type="ECO:0000256" key="1">
    <source>
        <dbReference type="ARBA" id="ARBA00004533"/>
    </source>
</evidence>
<evidence type="ECO:0000256" key="10">
    <source>
        <dbReference type="PIRNR" id="PIRNR002786"/>
    </source>
</evidence>
<dbReference type="RefSeq" id="WP_096297224.1">
    <property type="nucleotide sequence ID" value="NZ_CP023406.1"/>
</dbReference>
<dbReference type="Proteomes" id="UP000218968">
    <property type="component" value="Chromosome"/>
</dbReference>
<gene>
    <name evidence="12" type="ORF">CNR27_05105</name>
</gene>